<name>A0A1X7CBJ2_TRICW</name>
<keyword evidence="1" id="KW-0540">Nuclease</keyword>
<accession>A0A1X7CBJ2</accession>
<organism evidence="4 5">
    <name type="scientific">Trinickia caryophylli</name>
    <name type="common">Paraburkholderia caryophylli</name>
    <dbReference type="NCBI Taxonomy" id="28094"/>
    <lineage>
        <taxon>Bacteria</taxon>
        <taxon>Pseudomonadati</taxon>
        <taxon>Pseudomonadota</taxon>
        <taxon>Betaproteobacteria</taxon>
        <taxon>Burkholderiales</taxon>
        <taxon>Burkholderiaceae</taxon>
        <taxon>Trinickia</taxon>
    </lineage>
</organism>
<dbReference type="SUPFAM" id="SSF53933">
    <property type="entry name" value="Microbial ribonucleases"/>
    <property type="match status" value="1"/>
</dbReference>
<proteinExistence type="predicted"/>
<dbReference type="Proteomes" id="UP000192911">
    <property type="component" value="Unassembled WGS sequence"/>
</dbReference>
<evidence type="ECO:0000256" key="2">
    <source>
        <dbReference type="ARBA" id="ARBA00022801"/>
    </source>
</evidence>
<sequence>MSAQQGATRGTAQARARWWKAGALAFTVFFGNVGPLALPFAAQQAGVASAREPGAPVFGAQAPGTVARSRLPREARDTLNLIASGGPYPYAKDGTVFGNFEKRLPPRERGYYHEYTVPTQRARNRGARRIVCGGPPQRADNCYYTGDHYNSFKRIVE</sequence>
<keyword evidence="3" id="KW-1133">Transmembrane helix</keyword>
<keyword evidence="3" id="KW-0472">Membrane</keyword>
<keyword evidence="3" id="KW-0812">Transmembrane</keyword>
<evidence type="ECO:0000313" key="5">
    <source>
        <dbReference type="Proteomes" id="UP000192911"/>
    </source>
</evidence>
<evidence type="ECO:0000313" key="4">
    <source>
        <dbReference type="EMBL" id="SME93046.1"/>
    </source>
</evidence>
<dbReference type="Gene3D" id="3.10.450.30">
    <property type="entry name" value="Microbial ribonucleases"/>
    <property type="match status" value="1"/>
</dbReference>
<evidence type="ECO:0000256" key="1">
    <source>
        <dbReference type="ARBA" id="ARBA00022722"/>
    </source>
</evidence>
<keyword evidence="2" id="KW-0378">Hydrolase</keyword>
<dbReference type="CDD" id="cd00607">
    <property type="entry name" value="RNase_Sa"/>
    <property type="match status" value="1"/>
</dbReference>
<dbReference type="Pfam" id="PF00545">
    <property type="entry name" value="Ribonuclease"/>
    <property type="match status" value="1"/>
</dbReference>
<dbReference type="GO" id="GO:0016787">
    <property type="term" value="F:hydrolase activity"/>
    <property type="evidence" value="ECO:0007669"/>
    <property type="project" value="UniProtKB-KW"/>
</dbReference>
<dbReference type="GO" id="GO:0003723">
    <property type="term" value="F:RNA binding"/>
    <property type="evidence" value="ECO:0007669"/>
    <property type="project" value="InterPro"/>
</dbReference>
<dbReference type="STRING" id="28094.SAMN06295900_10184"/>
<evidence type="ECO:0000256" key="3">
    <source>
        <dbReference type="SAM" id="Phobius"/>
    </source>
</evidence>
<dbReference type="EMBL" id="FXAH01000001">
    <property type="protein sequence ID" value="SME93046.1"/>
    <property type="molecule type" value="Genomic_DNA"/>
</dbReference>
<dbReference type="OrthoDB" id="5326845at2"/>
<dbReference type="InterPro" id="IPR016191">
    <property type="entry name" value="Ribonuclease/ribotoxin"/>
</dbReference>
<keyword evidence="5" id="KW-1185">Reference proteome</keyword>
<protein>
    <submittedName>
        <fullName evidence="4">Ribonuclease T1</fullName>
    </submittedName>
</protein>
<dbReference type="RefSeq" id="WP_085223224.1">
    <property type="nucleotide sequence ID" value="NZ_BSQD01000001.1"/>
</dbReference>
<feature type="transmembrane region" description="Helical" evidence="3">
    <location>
        <begin position="21"/>
        <end position="42"/>
    </location>
</feature>
<reference evidence="5" key="1">
    <citation type="submission" date="2017-04" db="EMBL/GenBank/DDBJ databases">
        <authorList>
            <person name="Varghese N."/>
            <person name="Submissions S."/>
        </authorList>
    </citation>
    <scope>NUCLEOTIDE SEQUENCE [LARGE SCALE GENOMIC DNA]</scope>
    <source>
        <strain evidence="5">Ballard 720</strain>
    </source>
</reference>
<dbReference type="GO" id="GO:0004521">
    <property type="term" value="F:RNA endonuclease activity"/>
    <property type="evidence" value="ECO:0007669"/>
    <property type="project" value="InterPro"/>
</dbReference>
<dbReference type="GeneID" id="95549436"/>
<dbReference type="AlphaFoldDB" id="A0A1X7CBJ2"/>
<dbReference type="InterPro" id="IPR000026">
    <property type="entry name" value="N1-like"/>
</dbReference>
<gene>
    <name evidence="4" type="ORF">SAMN06295900_10184</name>
</gene>